<dbReference type="AlphaFoldDB" id="A0A2A9NS52"/>
<keyword evidence="4" id="KW-1185">Reference proteome</keyword>
<organism evidence="3 4">
    <name type="scientific">Amanita thiersii Skay4041</name>
    <dbReference type="NCBI Taxonomy" id="703135"/>
    <lineage>
        <taxon>Eukaryota</taxon>
        <taxon>Fungi</taxon>
        <taxon>Dikarya</taxon>
        <taxon>Basidiomycota</taxon>
        <taxon>Agaricomycotina</taxon>
        <taxon>Agaricomycetes</taxon>
        <taxon>Agaricomycetidae</taxon>
        <taxon>Agaricales</taxon>
        <taxon>Pluteineae</taxon>
        <taxon>Amanitaceae</taxon>
        <taxon>Amanita</taxon>
    </lineage>
</organism>
<dbReference type="STRING" id="703135.A0A2A9NS52"/>
<dbReference type="Pfam" id="PF03427">
    <property type="entry name" value="CBM_19"/>
    <property type="match status" value="1"/>
</dbReference>
<evidence type="ECO:0000313" key="4">
    <source>
        <dbReference type="Proteomes" id="UP000242287"/>
    </source>
</evidence>
<reference evidence="3 4" key="1">
    <citation type="submission" date="2014-02" db="EMBL/GenBank/DDBJ databases">
        <title>Transposable element dynamics among asymbiotic and ectomycorrhizal Amanita fungi.</title>
        <authorList>
            <consortium name="DOE Joint Genome Institute"/>
            <person name="Hess J."/>
            <person name="Skrede I."/>
            <person name="Wolfe B."/>
            <person name="LaButti K."/>
            <person name="Ohm R.A."/>
            <person name="Grigoriev I.V."/>
            <person name="Pringle A."/>
        </authorList>
    </citation>
    <scope>NUCLEOTIDE SEQUENCE [LARGE SCALE GENOMIC DNA]</scope>
    <source>
        <strain evidence="3 4">SKay4041</strain>
    </source>
</reference>
<sequence>MAFRISTAFVIYAFITQLTLTIAAPAHSFYIRHEGHDDDKSSSSSNADIKKQNGLDAQKLNSQFATLKSTDSCQAGSMACVNNSFAQCVDGKWALSPCPSGLQCFALPLVNKQGTSLVCDTKEDALARITSSGATGG</sequence>
<accession>A0A2A9NS52</accession>
<dbReference type="GO" id="GO:0006032">
    <property type="term" value="P:chitin catabolic process"/>
    <property type="evidence" value="ECO:0007669"/>
    <property type="project" value="InterPro"/>
</dbReference>
<dbReference type="InterPro" id="IPR005089">
    <property type="entry name" value="CBM19"/>
</dbReference>
<feature type="signal peptide" evidence="1">
    <location>
        <begin position="1"/>
        <end position="23"/>
    </location>
</feature>
<feature type="non-terminal residue" evidence="3">
    <location>
        <position position="137"/>
    </location>
</feature>
<name>A0A2A9NS52_9AGAR</name>
<keyword evidence="1" id="KW-0732">Signal</keyword>
<dbReference type="Proteomes" id="UP000242287">
    <property type="component" value="Unassembled WGS sequence"/>
</dbReference>
<evidence type="ECO:0000256" key="1">
    <source>
        <dbReference type="SAM" id="SignalP"/>
    </source>
</evidence>
<dbReference type="EMBL" id="KZ302002">
    <property type="protein sequence ID" value="PFH50520.1"/>
    <property type="molecule type" value="Genomic_DNA"/>
</dbReference>
<gene>
    <name evidence="3" type="ORF">AMATHDRAFT_144960</name>
</gene>
<proteinExistence type="predicted"/>
<protein>
    <recommendedName>
        <fullName evidence="2">Carbohydrate-binding module family 19 domain-containing protein</fullName>
    </recommendedName>
</protein>
<evidence type="ECO:0000259" key="2">
    <source>
        <dbReference type="Pfam" id="PF03427"/>
    </source>
</evidence>
<feature type="chain" id="PRO_5012993148" description="Carbohydrate-binding module family 19 domain-containing protein" evidence="1">
    <location>
        <begin position="24"/>
        <end position="137"/>
    </location>
</feature>
<dbReference type="OrthoDB" id="2362516at2759"/>
<feature type="domain" description="Carbohydrate-binding module family 19" evidence="2">
    <location>
        <begin position="64"/>
        <end position="105"/>
    </location>
</feature>
<evidence type="ECO:0000313" key="3">
    <source>
        <dbReference type="EMBL" id="PFH50520.1"/>
    </source>
</evidence>
<dbReference type="GO" id="GO:0008061">
    <property type="term" value="F:chitin binding"/>
    <property type="evidence" value="ECO:0007669"/>
    <property type="project" value="InterPro"/>
</dbReference>